<gene>
    <name evidence="5" type="ORF">V1633_32890</name>
</gene>
<feature type="compositionally biased region" description="Pro residues" evidence="2">
    <location>
        <begin position="67"/>
        <end position="77"/>
    </location>
</feature>
<feature type="transmembrane region" description="Helical" evidence="3">
    <location>
        <begin position="22"/>
        <end position="42"/>
    </location>
</feature>
<feature type="region of interest" description="Disordered" evidence="2">
    <location>
        <begin position="45"/>
        <end position="81"/>
    </location>
</feature>
<evidence type="ECO:0000256" key="2">
    <source>
        <dbReference type="SAM" id="MobiDB-lite"/>
    </source>
</evidence>
<dbReference type="RefSeq" id="WP_331218223.1">
    <property type="nucleotide sequence ID" value="NZ_JAZGQK010000036.1"/>
</dbReference>
<dbReference type="PANTHER" id="PTHR33392:SF6">
    <property type="entry name" value="POLYISOPRENYL-TEICHOIC ACID--PEPTIDOGLYCAN TEICHOIC ACID TRANSFERASE TAGU"/>
    <property type="match status" value="1"/>
</dbReference>
<dbReference type="Gene3D" id="3.40.630.190">
    <property type="entry name" value="LCP protein"/>
    <property type="match status" value="1"/>
</dbReference>
<comment type="caution">
    <text evidence="5">The sequence shown here is derived from an EMBL/GenBank/DDBJ whole genome shotgun (WGS) entry which is preliminary data.</text>
</comment>
<feature type="compositionally biased region" description="Low complexity" evidence="2">
    <location>
        <begin position="52"/>
        <end position="66"/>
    </location>
</feature>
<evidence type="ECO:0000313" key="6">
    <source>
        <dbReference type="Proteomes" id="UP001332243"/>
    </source>
</evidence>
<organism evidence="5 6">
    <name type="scientific">Plantactinospora sonchi</name>
    <dbReference type="NCBI Taxonomy" id="1544735"/>
    <lineage>
        <taxon>Bacteria</taxon>
        <taxon>Bacillati</taxon>
        <taxon>Actinomycetota</taxon>
        <taxon>Actinomycetes</taxon>
        <taxon>Micromonosporales</taxon>
        <taxon>Micromonosporaceae</taxon>
        <taxon>Plantactinospora</taxon>
    </lineage>
</organism>
<evidence type="ECO:0000256" key="1">
    <source>
        <dbReference type="ARBA" id="ARBA00006068"/>
    </source>
</evidence>
<name>A0ABU7S3I6_9ACTN</name>
<protein>
    <submittedName>
        <fullName evidence="5">LCP family protein</fullName>
    </submittedName>
</protein>
<proteinExistence type="inferred from homology"/>
<evidence type="ECO:0000259" key="4">
    <source>
        <dbReference type="Pfam" id="PF03816"/>
    </source>
</evidence>
<keyword evidence="6" id="KW-1185">Reference proteome</keyword>
<dbReference type="InterPro" id="IPR050922">
    <property type="entry name" value="LytR/CpsA/Psr_CW_biosynth"/>
</dbReference>
<keyword evidence="3" id="KW-0812">Transmembrane</keyword>
<dbReference type="Pfam" id="PF03816">
    <property type="entry name" value="LytR_cpsA_psr"/>
    <property type="match status" value="1"/>
</dbReference>
<comment type="similarity">
    <text evidence="1">Belongs to the LytR/CpsA/Psr (LCP) family.</text>
</comment>
<evidence type="ECO:0000256" key="3">
    <source>
        <dbReference type="SAM" id="Phobius"/>
    </source>
</evidence>
<accession>A0ABU7S3I6</accession>
<keyword evidence="3" id="KW-0472">Membrane</keyword>
<dbReference type="Proteomes" id="UP001332243">
    <property type="component" value="Unassembled WGS sequence"/>
</dbReference>
<sequence>MAGSGGTGGENVSGRPGRRRRIVRVAATVVVAVLLAGGAYAADRQWGGGTESPKAASPSGAVSPAVAPTPAPSPTPEPGADITGPLNLLLVGVDTRVSVPGWEPHADAVLILHVTQALDQAYLFALPRDLVVQIPAFKKANFPGERTKLTHAMSYGSRVPGREKEPSTTQGYELLARTVSDYTGIKRFDAGAVLTFGGFDNLVDTLGGVELYIDQRVVSRHREPDGKHRVLRGGGYVGPQMVYEKGTRKLNGWQALDYARQRYTEGGGYARQRHQQQLIKALVGKILSQNLARDQARLGQVVTALDDALTFQGNGREIVEFGYALSRLRPEAITLVDLPGGGLGTGGGYRGEQLTSTSRRFISELRAGRAAEFLADNPKLVVKR</sequence>
<keyword evidence="3" id="KW-1133">Transmembrane helix</keyword>
<dbReference type="InterPro" id="IPR004474">
    <property type="entry name" value="LytR_CpsA_psr"/>
</dbReference>
<dbReference type="EMBL" id="JAZGQK010000036">
    <property type="protein sequence ID" value="MEE6263287.1"/>
    <property type="molecule type" value="Genomic_DNA"/>
</dbReference>
<reference evidence="5 6" key="1">
    <citation type="submission" date="2024-01" db="EMBL/GenBank/DDBJ databases">
        <title>Genome insights into Plantactinospora sonchi sp. nov.</title>
        <authorList>
            <person name="Wang L."/>
        </authorList>
    </citation>
    <scope>NUCLEOTIDE SEQUENCE [LARGE SCALE GENOMIC DNA]</scope>
    <source>
        <strain evidence="5 6">NEAU-QY2</strain>
    </source>
</reference>
<feature type="domain" description="Cell envelope-related transcriptional attenuator" evidence="4">
    <location>
        <begin position="105"/>
        <end position="287"/>
    </location>
</feature>
<evidence type="ECO:0000313" key="5">
    <source>
        <dbReference type="EMBL" id="MEE6263287.1"/>
    </source>
</evidence>
<dbReference type="PANTHER" id="PTHR33392">
    <property type="entry name" value="POLYISOPRENYL-TEICHOIC ACID--PEPTIDOGLYCAN TEICHOIC ACID TRANSFERASE TAGU"/>
    <property type="match status" value="1"/>
</dbReference>